<proteinExistence type="predicted"/>
<reference evidence="1 2" key="1">
    <citation type="submission" date="2019-06" db="EMBL/GenBank/DDBJ databases">
        <title>Draft genomes of female and male turbot (Scophthalmus maximus).</title>
        <authorList>
            <person name="Xu H."/>
            <person name="Xu X.-W."/>
            <person name="Shao C."/>
            <person name="Chen S."/>
        </authorList>
    </citation>
    <scope>NUCLEOTIDE SEQUENCE [LARGE SCALE GENOMIC DNA]</scope>
    <source>
        <strain evidence="1">Ysfricsl-2016a</strain>
        <tissue evidence="1">Blood</tissue>
    </source>
</reference>
<dbReference type="Proteomes" id="UP000438429">
    <property type="component" value="Unassembled WGS sequence"/>
</dbReference>
<protein>
    <submittedName>
        <fullName evidence="1">Uncharacterized protein</fullName>
    </submittedName>
</protein>
<accession>A0A6A4RVU9</accession>
<dbReference type="EMBL" id="VEVO01000019">
    <property type="protein sequence ID" value="KAF0026163.1"/>
    <property type="molecule type" value="Genomic_DNA"/>
</dbReference>
<dbReference type="AlphaFoldDB" id="A0A6A4RVU9"/>
<comment type="caution">
    <text evidence="1">The sequence shown here is derived from an EMBL/GenBank/DDBJ whole genome shotgun (WGS) entry which is preliminary data.</text>
</comment>
<organism evidence="1 2">
    <name type="scientific">Scophthalmus maximus</name>
    <name type="common">Turbot</name>
    <name type="synonym">Psetta maxima</name>
    <dbReference type="NCBI Taxonomy" id="52904"/>
    <lineage>
        <taxon>Eukaryota</taxon>
        <taxon>Metazoa</taxon>
        <taxon>Chordata</taxon>
        <taxon>Craniata</taxon>
        <taxon>Vertebrata</taxon>
        <taxon>Euteleostomi</taxon>
        <taxon>Actinopterygii</taxon>
        <taxon>Neopterygii</taxon>
        <taxon>Teleostei</taxon>
        <taxon>Neoteleostei</taxon>
        <taxon>Acanthomorphata</taxon>
        <taxon>Carangaria</taxon>
        <taxon>Pleuronectiformes</taxon>
        <taxon>Pleuronectoidei</taxon>
        <taxon>Scophthalmidae</taxon>
        <taxon>Scophthalmus</taxon>
    </lineage>
</organism>
<name>A0A6A4RVU9_SCOMX</name>
<sequence>MSGTEKLGSDQVVQHADYEVGPLIGWQKLSHFIFHSFGVFDQVPDCIADFVLDSADVLVVLSFGALSRSSKSLPRQLVKELQTFSELHDVLR</sequence>
<gene>
    <name evidence="1" type="ORF">F2P81_020900</name>
</gene>
<evidence type="ECO:0000313" key="2">
    <source>
        <dbReference type="Proteomes" id="UP000438429"/>
    </source>
</evidence>
<evidence type="ECO:0000313" key="1">
    <source>
        <dbReference type="EMBL" id="KAF0026163.1"/>
    </source>
</evidence>